<keyword evidence="3" id="KW-1185">Reference proteome</keyword>
<accession>A0A2T4Z3Z9</accession>
<dbReference type="AlphaFoldDB" id="A0A2T4Z3Z9"/>
<feature type="transmembrane region" description="Helical" evidence="1">
    <location>
        <begin position="12"/>
        <end position="37"/>
    </location>
</feature>
<keyword evidence="1" id="KW-0472">Membrane</keyword>
<name>A0A2T4Z3Z9_9BACL</name>
<proteinExistence type="predicted"/>
<evidence type="ECO:0000313" key="2">
    <source>
        <dbReference type="EMBL" id="PTM56621.1"/>
    </source>
</evidence>
<evidence type="ECO:0000256" key="1">
    <source>
        <dbReference type="SAM" id="Phobius"/>
    </source>
</evidence>
<comment type="caution">
    <text evidence="2">The sequence shown here is derived from an EMBL/GenBank/DDBJ whole genome shotgun (WGS) entry which is preliminary data.</text>
</comment>
<protein>
    <submittedName>
        <fullName evidence="2">Uncharacterized protein</fullName>
    </submittedName>
</protein>
<dbReference type="Proteomes" id="UP000241639">
    <property type="component" value="Unassembled WGS sequence"/>
</dbReference>
<organism evidence="2 3">
    <name type="scientific">Desmospora activa DSM 45169</name>
    <dbReference type="NCBI Taxonomy" id="1121389"/>
    <lineage>
        <taxon>Bacteria</taxon>
        <taxon>Bacillati</taxon>
        <taxon>Bacillota</taxon>
        <taxon>Bacilli</taxon>
        <taxon>Bacillales</taxon>
        <taxon>Thermoactinomycetaceae</taxon>
        <taxon>Desmospora</taxon>
    </lineage>
</organism>
<keyword evidence="1" id="KW-0812">Transmembrane</keyword>
<dbReference type="EMBL" id="PZZP01000002">
    <property type="protein sequence ID" value="PTM56621.1"/>
    <property type="molecule type" value="Genomic_DNA"/>
</dbReference>
<gene>
    <name evidence="2" type="ORF">C8J48_2946</name>
</gene>
<reference evidence="2 3" key="1">
    <citation type="submission" date="2018-04" db="EMBL/GenBank/DDBJ databases">
        <title>Genomic Encyclopedia of Archaeal and Bacterial Type Strains, Phase II (KMG-II): from individual species to whole genera.</title>
        <authorList>
            <person name="Goeker M."/>
        </authorList>
    </citation>
    <scope>NUCLEOTIDE SEQUENCE [LARGE SCALE GENOMIC DNA]</scope>
    <source>
        <strain evidence="2 3">DSM 45169</strain>
    </source>
</reference>
<evidence type="ECO:0000313" key="3">
    <source>
        <dbReference type="Proteomes" id="UP000241639"/>
    </source>
</evidence>
<sequence length="184" mass="20937">MENNMPKERSALPWLIGCGGFVLLLCVVSVVLFVMYFSVITDSFSQSFQDFDAMVDEDWGGDWGVLAPNEMSDDALAFVEDEGLVQDGETLLAYYDKYEDRSEVAVLTEQALRYQRQGRITDVPLEKVNKIKHHEREDWGEIVDVILIQYDGGQQMKVEILESEGGVTFHKMLTDAWKEAKGQK</sequence>
<keyword evidence="1" id="KW-1133">Transmembrane helix</keyword>